<keyword evidence="2" id="KW-1185">Reference proteome</keyword>
<evidence type="ECO:0000313" key="1">
    <source>
        <dbReference type="EMBL" id="MET2833044.1"/>
    </source>
</evidence>
<proteinExistence type="predicted"/>
<gene>
    <name evidence="1" type="ORF">ABVQ20_39790</name>
</gene>
<protein>
    <submittedName>
        <fullName evidence="1">ATP-dependent dethiobiotin synthetase BioD</fullName>
    </submittedName>
</protein>
<accession>A0ABV2DT83</accession>
<comment type="caution">
    <text evidence="1">The sequence shown here is derived from an EMBL/GenBank/DDBJ whole genome shotgun (WGS) entry which is preliminary data.</text>
</comment>
<dbReference type="EMBL" id="JBEWSZ010000021">
    <property type="protein sequence ID" value="MET2833044.1"/>
    <property type="molecule type" value="Genomic_DNA"/>
</dbReference>
<sequence length="36" mass="3757">GVPQLGRLPRLDPLTPKALREAMIAGFDLALIAGGE</sequence>
<dbReference type="Proteomes" id="UP001548832">
    <property type="component" value="Unassembled WGS sequence"/>
</dbReference>
<evidence type="ECO:0000313" key="2">
    <source>
        <dbReference type="Proteomes" id="UP001548832"/>
    </source>
</evidence>
<name>A0ABV2DT83_9HYPH</name>
<reference evidence="1 2" key="1">
    <citation type="submission" date="2024-06" db="EMBL/GenBank/DDBJ databases">
        <authorList>
            <person name="Kim D.-U."/>
        </authorList>
    </citation>
    <scope>NUCLEOTIDE SEQUENCE [LARGE SCALE GENOMIC DNA]</scope>
    <source>
        <strain evidence="1 2">KACC15460</strain>
    </source>
</reference>
<organism evidence="1 2">
    <name type="scientific">Mesorhizobium shangrilense</name>
    <dbReference type="NCBI Taxonomy" id="460060"/>
    <lineage>
        <taxon>Bacteria</taxon>
        <taxon>Pseudomonadati</taxon>
        <taxon>Pseudomonadota</taxon>
        <taxon>Alphaproteobacteria</taxon>
        <taxon>Hyphomicrobiales</taxon>
        <taxon>Phyllobacteriaceae</taxon>
        <taxon>Mesorhizobium</taxon>
    </lineage>
</organism>
<feature type="non-terminal residue" evidence="1">
    <location>
        <position position="1"/>
    </location>
</feature>